<dbReference type="InterPro" id="IPR016140">
    <property type="entry name" value="Bifunc_inhib/LTP/seed_store"/>
</dbReference>
<dbReference type="SUPFAM" id="SSF47699">
    <property type="entry name" value="Bifunctional inhibitor/lipid-transfer protein/seed storage 2S albumin"/>
    <property type="match status" value="1"/>
</dbReference>
<dbReference type="AlphaFoldDB" id="A0AAQ3SWX2"/>
<proteinExistence type="predicted"/>
<sequence>MAPSKLAMVLAVLSFAAAVVHSCEPNCPTPNPPPAPSPPVVPTPSDSGSCPIDALKLEVCANVLNLLKLNIPVSVNDECCPLLEGLTDLDAAICLCTAIKANVLGINIKVPIDLSILLNHCGKTCPPDFTCPSN</sequence>
<reference evidence="3 4" key="1">
    <citation type="submission" date="2024-02" db="EMBL/GenBank/DDBJ databases">
        <title>High-quality chromosome-scale genome assembly of Pensacola bahiagrass (Paspalum notatum Flugge var. saurae).</title>
        <authorList>
            <person name="Vega J.M."/>
            <person name="Podio M."/>
            <person name="Orjuela J."/>
            <person name="Siena L.A."/>
            <person name="Pessino S.C."/>
            <person name="Combes M.C."/>
            <person name="Mariac C."/>
            <person name="Albertini E."/>
            <person name="Pupilli F."/>
            <person name="Ortiz J.P.A."/>
            <person name="Leblanc O."/>
        </authorList>
    </citation>
    <scope>NUCLEOTIDE SEQUENCE [LARGE SCALE GENOMIC DNA]</scope>
    <source>
        <strain evidence="3">R1</strain>
        <tissue evidence="3">Leaf</tissue>
    </source>
</reference>
<name>A0AAQ3SWX2_PASNO</name>
<protein>
    <recommendedName>
        <fullName evidence="2">Bifunctional inhibitor/plant lipid transfer protein/seed storage helical domain-containing protein</fullName>
    </recommendedName>
</protein>
<feature type="chain" id="PRO_5042890100" description="Bifunctional inhibitor/plant lipid transfer protein/seed storage helical domain-containing protein" evidence="1">
    <location>
        <begin position="23"/>
        <end position="134"/>
    </location>
</feature>
<evidence type="ECO:0000313" key="4">
    <source>
        <dbReference type="Proteomes" id="UP001341281"/>
    </source>
</evidence>
<dbReference type="CDD" id="cd01958">
    <property type="entry name" value="HPS_like"/>
    <property type="match status" value="1"/>
</dbReference>
<feature type="signal peptide" evidence="1">
    <location>
        <begin position="1"/>
        <end position="22"/>
    </location>
</feature>
<dbReference type="InterPro" id="IPR051636">
    <property type="entry name" value="Plant_LTP/defense-related"/>
</dbReference>
<dbReference type="Pfam" id="PF14547">
    <property type="entry name" value="Hydrophob_seed"/>
    <property type="match status" value="1"/>
</dbReference>
<feature type="domain" description="Bifunctional inhibitor/plant lipid transfer protein/seed storage helical" evidence="2">
    <location>
        <begin position="50"/>
        <end position="131"/>
    </location>
</feature>
<dbReference type="SMART" id="SM00499">
    <property type="entry name" value="AAI"/>
    <property type="match status" value="1"/>
</dbReference>
<organism evidence="3 4">
    <name type="scientific">Paspalum notatum var. saurae</name>
    <dbReference type="NCBI Taxonomy" id="547442"/>
    <lineage>
        <taxon>Eukaryota</taxon>
        <taxon>Viridiplantae</taxon>
        <taxon>Streptophyta</taxon>
        <taxon>Embryophyta</taxon>
        <taxon>Tracheophyta</taxon>
        <taxon>Spermatophyta</taxon>
        <taxon>Magnoliopsida</taxon>
        <taxon>Liliopsida</taxon>
        <taxon>Poales</taxon>
        <taxon>Poaceae</taxon>
        <taxon>PACMAD clade</taxon>
        <taxon>Panicoideae</taxon>
        <taxon>Andropogonodae</taxon>
        <taxon>Paspaleae</taxon>
        <taxon>Paspalinae</taxon>
        <taxon>Paspalum</taxon>
    </lineage>
</organism>
<keyword evidence="1" id="KW-0732">Signal</keyword>
<gene>
    <name evidence="3" type="ORF">U9M48_012156</name>
</gene>
<dbReference type="InterPro" id="IPR036312">
    <property type="entry name" value="Bifun_inhib/LTP/seed_sf"/>
</dbReference>
<dbReference type="Gene3D" id="1.10.110.10">
    <property type="entry name" value="Plant lipid-transfer and hydrophobic proteins"/>
    <property type="match status" value="1"/>
</dbReference>
<evidence type="ECO:0000256" key="1">
    <source>
        <dbReference type="SAM" id="SignalP"/>
    </source>
</evidence>
<dbReference type="Proteomes" id="UP001341281">
    <property type="component" value="Chromosome 03"/>
</dbReference>
<evidence type="ECO:0000313" key="3">
    <source>
        <dbReference type="EMBL" id="WVZ62400.1"/>
    </source>
</evidence>
<dbReference type="EMBL" id="CP144747">
    <property type="protein sequence ID" value="WVZ62400.1"/>
    <property type="molecule type" value="Genomic_DNA"/>
</dbReference>
<evidence type="ECO:0000259" key="2">
    <source>
        <dbReference type="SMART" id="SM00499"/>
    </source>
</evidence>
<accession>A0AAQ3SWX2</accession>
<dbReference type="InterPro" id="IPR027923">
    <property type="entry name" value="Hydrophob_seed_dom"/>
</dbReference>
<dbReference type="PANTHER" id="PTHR31731">
    <property type="match status" value="1"/>
</dbReference>
<keyword evidence="4" id="KW-1185">Reference proteome</keyword>